<comment type="subcellular location">
    <subcellularLocation>
        <location evidence="4">Cell membrane</location>
        <topology evidence="4">Multi-pass membrane protein</topology>
    </subcellularLocation>
</comment>
<dbReference type="EMBL" id="UFQT01000056">
    <property type="protein sequence ID" value="SSX19106.1"/>
    <property type="molecule type" value="Genomic_DNA"/>
</dbReference>
<evidence type="ECO:0000256" key="7">
    <source>
        <dbReference type="ARBA" id="ARBA00022692"/>
    </source>
</evidence>
<keyword evidence="11" id="KW-0067">ATP-binding</keyword>
<evidence type="ECO:0000256" key="16">
    <source>
        <dbReference type="ARBA" id="ARBA00023180"/>
    </source>
</evidence>
<proteinExistence type="inferred from homology"/>
<evidence type="ECO:0000256" key="25">
    <source>
        <dbReference type="SAM" id="Phobius"/>
    </source>
</evidence>
<evidence type="ECO:0000256" key="17">
    <source>
        <dbReference type="ARBA" id="ARBA00023211"/>
    </source>
</evidence>
<protein>
    <recommendedName>
        <fullName evidence="19">Adenylate cyclase type 9</fullName>
        <ecNumber evidence="5">4.6.1.1</ecNumber>
    </recommendedName>
    <alternativeName>
        <fullName evidence="22">ATP pyrophosphate-lyase 9</fullName>
    </alternativeName>
    <alternativeName>
        <fullName evidence="20">Adenylate cyclase type IX</fullName>
    </alternativeName>
    <alternativeName>
        <fullName evidence="21">Adenylyl cyclase 9</fullName>
    </alternativeName>
</protein>
<dbReference type="GO" id="GO:0046872">
    <property type="term" value="F:metal ion binding"/>
    <property type="evidence" value="ECO:0007669"/>
    <property type="project" value="UniProtKB-KW"/>
</dbReference>
<evidence type="ECO:0000256" key="22">
    <source>
        <dbReference type="ARBA" id="ARBA00081427"/>
    </source>
</evidence>
<dbReference type="Gene3D" id="3.30.70.1230">
    <property type="entry name" value="Nucleotide cyclase"/>
    <property type="match status" value="2"/>
</dbReference>
<dbReference type="CDD" id="cd07302">
    <property type="entry name" value="CHD"/>
    <property type="match status" value="2"/>
</dbReference>
<evidence type="ECO:0000256" key="14">
    <source>
        <dbReference type="ARBA" id="ARBA00022998"/>
    </source>
</evidence>
<evidence type="ECO:0000256" key="5">
    <source>
        <dbReference type="ARBA" id="ARBA00012201"/>
    </source>
</evidence>
<name>A0A336LM93_CULSO</name>
<reference evidence="27" key="1">
    <citation type="submission" date="2018-07" db="EMBL/GenBank/DDBJ databases">
        <authorList>
            <person name="Quirk P.G."/>
            <person name="Krulwich T.A."/>
        </authorList>
    </citation>
    <scope>NUCLEOTIDE SEQUENCE</scope>
</reference>
<evidence type="ECO:0000256" key="6">
    <source>
        <dbReference type="ARBA" id="ARBA00022475"/>
    </source>
</evidence>
<accession>A0A336LM93</accession>
<comment type="similarity">
    <text evidence="23">Belongs to the adenylyl cyclase class-4/guanylyl cyclase family.</text>
</comment>
<feature type="transmembrane region" description="Helical" evidence="25">
    <location>
        <begin position="249"/>
        <end position="273"/>
    </location>
</feature>
<dbReference type="SMART" id="SM00044">
    <property type="entry name" value="CYCc"/>
    <property type="match status" value="2"/>
</dbReference>
<feature type="transmembrane region" description="Helical" evidence="25">
    <location>
        <begin position="1066"/>
        <end position="1085"/>
    </location>
</feature>
<feature type="domain" description="Guanylate cyclase" evidence="26">
    <location>
        <begin position="1373"/>
        <end position="1510"/>
    </location>
</feature>
<feature type="domain" description="Guanylate cyclase" evidence="26">
    <location>
        <begin position="353"/>
        <end position="480"/>
    </location>
</feature>
<dbReference type="PROSITE" id="PS50125">
    <property type="entry name" value="GUANYLATE_CYCLASE_2"/>
    <property type="match status" value="2"/>
</dbReference>
<dbReference type="GO" id="GO:0007189">
    <property type="term" value="P:adenylate cyclase-activating G protein-coupled receptor signaling pathway"/>
    <property type="evidence" value="ECO:0007669"/>
    <property type="project" value="TreeGrafter"/>
</dbReference>
<evidence type="ECO:0000256" key="8">
    <source>
        <dbReference type="ARBA" id="ARBA00022723"/>
    </source>
</evidence>
<organism evidence="27">
    <name type="scientific">Culicoides sonorensis</name>
    <name type="common">Biting midge</name>
    <dbReference type="NCBI Taxonomy" id="179676"/>
    <lineage>
        <taxon>Eukaryota</taxon>
        <taxon>Metazoa</taxon>
        <taxon>Ecdysozoa</taxon>
        <taxon>Arthropoda</taxon>
        <taxon>Hexapoda</taxon>
        <taxon>Insecta</taxon>
        <taxon>Pterygota</taxon>
        <taxon>Neoptera</taxon>
        <taxon>Endopterygota</taxon>
        <taxon>Diptera</taxon>
        <taxon>Nematocera</taxon>
        <taxon>Chironomoidea</taxon>
        <taxon>Ceratopogonidae</taxon>
        <taxon>Ceratopogoninae</taxon>
        <taxon>Culicoides</taxon>
        <taxon>Monoculicoides</taxon>
    </lineage>
</organism>
<comment type="cofactor">
    <cofactor evidence="2">
        <name>Mn(2+)</name>
        <dbReference type="ChEBI" id="CHEBI:29035"/>
    </cofactor>
</comment>
<dbReference type="GO" id="GO:0005886">
    <property type="term" value="C:plasma membrane"/>
    <property type="evidence" value="ECO:0007669"/>
    <property type="project" value="UniProtKB-SubCell"/>
</dbReference>
<dbReference type="GO" id="GO:0005524">
    <property type="term" value="F:ATP binding"/>
    <property type="evidence" value="ECO:0007669"/>
    <property type="project" value="UniProtKB-KW"/>
</dbReference>
<keyword evidence="15 25" id="KW-0472">Membrane</keyword>
<dbReference type="InterPro" id="IPR018297">
    <property type="entry name" value="A/G_cyclase_CS"/>
</dbReference>
<feature type="transmembrane region" description="Helical" evidence="25">
    <location>
        <begin position="1170"/>
        <end position="1189"/>
    </location>
</feature>
<evidence type="ECO:0000313" key="27">
    <source>
        <dbReference type="EMBL" id="SSX19106.1"/>
    </source>
</evidence>
<gene>
    <name evidence="27" type="primary">CSON012292</name>
</gene>
<evidence type="ECO:0000256" key="2">
    <source>
        <dbReference type="ARBA" id="ARBA00001936"/>
    </source>
</evidence>
<evidence type="ECO:0000256" key="20">
    <source>
        <dbReference type="ARBA" id="ARBA00081225"/>
    </source>
</evidence>
<feature type="transmembrane region" description="Helical" evidence="25">
    <location>
        <begin position="1097"/>
        <end position="1117"/>
    </location>
</feature>
<evidence type="ECO:0000256" key="12">
    <source>
        <dbReference type="ARBA" id="ARBA00022842"/>
    </source>
</evidence>
<comment type="catalytic activity">
    <reaction evidence="1">
        <text>ATP = 3',5'-cyclic AMP + diphosphate</text>
        <dbReference type="Rhea" id="RHEA:15389"/>
        <dbReference type="ChEBI" id="CHEBI:30616"/>
        <dbReference type="ChEBI" id="CHEBI:33019"/>
        <dbReference type="ChEBI" id="CHEBI:58165"/>
        <dbReference type="EC" id="4.6.1.1"/>
    </reaction>
</comment>
<dbReference type="InterPro" id="IPR001054">
    <property type="entry name" value="A/G_cyclase"/>
</dbReference>
<evidence type="ECO:0000256" key="19">
    <source>
        <dbReference type="ARBA" id="ARBA00070496"/>
    </source>
</evidence>
<evidence type="ECO:0000256" key="18">
    <source>
        <dbReference type="ARBA" id="ARBA00023239"/>
    </source>
</evidence>
<dbReference type="GO" id="GO:0006171">
    <property type="term" value="P:cAMP biosynthetic process"/>
    <property type="evidence" value="ECO:0007669"/>
    <property type="project" value="UniProtKB-KW"/>
</dbReference>
<evidence type="ECO:0000256" key="11">
    <source>
        <dbReference type="ARBA" id="ARBA00022840"/>
    </source>
</evidence>
<evidence type="ECO:0000256" key="23">
    <source>
        <dbReference type="RuleBase" id="RU000405"/>
    </source>
</evidence>
<dbReference type="GO" id="GO:0004016">
    <property type="term" value="F:adenylate cyclase activity"/>
    <property type="evidence" value="ECO:0007669"/>
    <property type="project" value="UniProtKB-EC"/>
</dbReference>
<evidence type="ECO:0000256" key="24">
    <source>
        <dbReference type="SAM" id="MobiDB-lite"/>
    </source>
</evidence>
<evidence type="ECO:0000259" key="26">
    <source>
        <dbReference type="PROSITE" id="PS50125"/>
    </source>
</evidence>
<sequence length="1587" mass="179552">MSESVNNSTYNHPSVSFTPMPPGVMDGSRCSSVEDIQISLAPHIQEYLTKHGRRHSCCSVTLPVAFERAAPKAWIDPHFDSAVLEGQYLASIFPQIRLRFRFALTYILLSSLAWLLYFLAEGGPADQWYQLSVALTLACIFCVVTIWSTNTSLYRAHAMWVTSMTALILCVASLCFMAFTDQALSPLGHFGICIEIIFLIYTVFPFPFWACILTSVIYSITFEVLSYLTQSDYYYDNFYDKSTTFYQKIMVIRILLQICVHLVAMHILVMSVIRMRGTFMKVGQNLLVRRQLEMEKQLKEKMIHSMMPPRVAEILMRESGASFDQEVRPRNSNPSDLKSLFRPFHMNKMNNVSILFADIVGFTKMSSTKTAEQLVEILNDLFERFDYLCLINGCEKISTLGDCYYCVSGCPEPRDDHALCCVEMGLGMISAIKIFDAQRGEGVNMRVGIHTGSVLCGIVGTKRVKFDVWSNDVTLANKMESSGRPGQVHVSEITRNFLGESYVLEEGQEVFGHRTYFVLGRVSDRSSRHPSQVNLKVPDTCLLVTPPEDTLSNKSTHLSRSVTNLSTPTPNLCHVPPASPVCAQQANSGHSPVLSFRPRLKSIGRFSGCFAPEATSPEPPPPPQVKPTVKRNDSTKSNNLPSSHALPKIMLNARSFDNDEDENENTNEDSAFEYQKPRESRSNSTSCIRPSAASRLLNFKLPKLMQQLKNNHNHHGNGISNTNLTSLDIIKNNCDIKSEEVPCIEKNSSNLNLNHINNHNNHNNQQQQSMYQQLPIISLAPRPSCHALDIPNNNRLCRSASKTHQNPNYISTDNNSCTSQNSNSIFDDIIDIRSYISQSRSDISPFGRTGSYRSQSGRHAHQSTGTGVSGCGGIQLEVPQMGRPRSSTITSNCHEPSVDRSSICSNPFGEESVFLASGAASRKDSGIRSNSRRSSVHQNMFPINITENSKHRVSGYFTSSQSSLCPTTEPVHMPYDLSESHATHPDPLGACLQQLRKQSDLQLIRCVRDNAKSQNSYLVKPPLSRFTLFFKSRQLEYDFRSKAHRLSCDQGTDSPPTLATPKYNTYLDILVSFLVYIFISISLFLLHPGTYMGSYRIWVSIFIIFSCLHLFALFLCSKQMCQKKSEKNHQRSIFYCISNWYPWHICGALILCMPVISILVNFAIMNIDNFRMFEFHFGFLLFVTILHFCNFTQLNCWWRNFLAFITSITFIGIAVGHMYRINCQNHLRHTNQSLYNNNNNYSDSLSNGYASNENHTIFMSVSDNETLSANMTEIISRGSRSLNPADIDWFDSYRIEIYLDLFLLLVLVWFLNREFEIGYRLSFYGSAIANQDKLRVQNMKNQADMLLHNIIPKHVAEELKCTAKYSKNYHDAGIVFASIVNFNEMYDESYLGGKEYLRVLNELIGDFDELLEKPEFKSVEKIKTIGSSFMCASGLNPSSRGENNEHLIALMDFAIAMQGVIDNFNRDLLEFNLILRIGYNIGDVTAGVIGTSKLYYDIWGDAVNIASRMDSTGVAGRIQVSNHCISYLNETFEFESRGQVYVKGKDNMEVFLLKCKRPVNDFLPSAEEIDQIKFNTKIFNIFHSFSF</sequence>
<feature type="transmembrane region" description="Helical" evidence="25">
    <location>
        <begin position="1201"/>
        <end position="1219"/>
    </location>
</feature>
<evidence type="ECO:0000256" key="15">
    <source>
        <dbReference type="ARBA" id="ARBA00023136"/>
    </source>
</evidence>
<evidence type="ECO:0000256" key="1">
    <source>
        <dbReference type="ARBA" id="ARBA00001593"/>
    </source>
</evidence>
<keyword evidence="14" id="KW-0115">cAMP biosynthesis</keyword>
<dbReference type="FunFam" id="3.30.70.1230:FF:000014">
    <property type="entry name" value="adenylate cyclase type 9"/>
    <property type="match status" value="1"/>
</dbReference>
<feature type="region of interest" description="Disordered" evidence="24">
    <location>
        <begin position="608"/>
        <end position="688"/>
    </location>
</feature>
<keyword evidence="7 25" id="KW-0812">Transmembrane</keyword>
<feature type="transmembrane region" description="Helical" evidence="25">
    <location>
        <begin position="211"/>
        <end position="229"/>
    </location>
</feature>
<keyword evidence="17" id="KW-0464">Manganese</keyword>
<dbReference type="VEuPathDB" id="VectorBase:CSON012292"/>
<evidence type="ECO:0000256" key="21">
    <source>
        <dbReference type="ARBA" id="ARBA00081232"/>
    </source>
</evidence>
<dbReference type="PANTHER" id="PTHR45627:SF8">
    <property type="entry name" value="ADENYLATE CYCLASE TYPE 9"/>
    <property type="match status" value="1"/>
</dbReference>
<keyword evidence="18 23" id="KW-0456">Lyase</keyword>
<feature type="transmembrane region" description="Helical" evidence="25">
    <location>
        <begin position="1140"/>
        <end position="1164"/>
    </location>
</feature>
<feature type="transmembrane region" description="Helical" evidence="25">
    <location>
        <begin position="98"/>
        <end position="117"/>
    </location>
</feature>
<dbReference type="SUPFAM" id="SSF55073">
    <property type="entry name" value="Nucleotide cyclase"/>
    <property type="match status" value="2"/>
</dbReference>
<evidence type="ECO:0000256" key="4">
    <source>
        <dbReference type="ARBA" id="ARBA00004651"/>
    </source>
</evidence>
<dbReference type="FunFam" id="3.30.70.1230:FF:000008">
    <property type="entry name" value="Adenylate cyclase type 9"/>
    <property type="match status" value="1"/>
</dbReference>
<feature type="transmembrane region" description="Helical" evidence="25">
    <location>
        <begin position="1293"/>
        <end position="1311"/>
    </location>
</feature>
<evidence type="ECO:0000256" key="3">
    <source>
        <dbReference type="ARBA" id="ARBA00001946"/>
    </source>
</evidence>
<keyword evidence="8" id="KW-0479">Metal-binding</keyword>
<feature type="compositionally biased region" description="Polar residues" evidence="24">
    <location>
        <begin position="885"/>
        <end position="901"/>
    </location>
</feature>
<evidence type="ECO:0000256" key="9">
    <source>
        <dbReference type="ARBA" id="ARBA00022737"/>
    </source>
</evidence>
<keyword evidence="12" id="KW-0460">Magnesium</keyword>
<keyword evidence="9" id="KW-0677">Repeat</keyword>
<dbReference type="InterPro" id="IPR029787">
    <property type="entry name" value="Nucleotide_cyclase"/>
</dbReference>
<keyword evidence="16" id="KW-0325">Glycoprotein</keyword>
<dbReference type="OMA" id="FTAMPPG"/>
<dbReference type="EC" id="4.6.1.1" evidence="5"/>
<feature type="region of interest" description="Disordered" evidence="24">
    <location>
        <begin position="841"/>
        <end position="901"/>
    </location>
</feature>
<feature type="compositionally biased region" description="Acidic residues" evidence="24">
    <location>
        <begin position="658"/>
        <end position="671"/>
    </location>
</feature>
<dbReference type="PANTHER" id="PTHR45627">
    <property type="entry name" value="ADENYLATE CYCLASE TYPE 1"/>
    <property type="match status" value="1"/>
</dbReference>
<evidence type="ECO:0000256" key="10">
    <source>
        <dbReference type="ARBA" id="ARBA00022741"/>
    </source>
</evidence>
<dbReference type="GO" id="GO:0035556">
    <property type="term" value="P:intracellular signal transduction"/>
    <property type="evidence" value="ECO:0007669"/>
    <property type="project" value="InterPro"/>
</dbReference>
<feature type="transmembrane region" description="Helical" evidence="25">
    <location>
        <begin position="129"/>
        <end position="147"/>
    </location>
</feature>
<dbReference type="PROSITE" id="PS00452">
    <property type="entry name" value="GUANYLATE_CYCLASE_1"/>
    <property type="match status" value="2"/>
</dbReference>
<keyword evidence="13 25" id="KW-1133">Transmembrane helix</keyword>
<keyword evidence="6" id="KW-1003">Cell membrane</keyword>
<dbReference type="Pfam" id="PF00211">
    <property type="entry name" value="Guanylate_cyc"/>
    <property type="match status" value="2"/>
</dbReference>
<feature type="transmembrane region" description="Helical" evidence="25">
    <location>
        <begin position="159"/>
        <end position="180"/>
    </location>
</feature>
<evidence type="ECO:0000256" key="13">
    <source>
        <dbReference type="ARBA" id="ARBA00022989"/>
    </source>
</evidence>
<comment type="cofactor">
    <cofactor evidence="3">
        <name>Mg(2+)</name>
        <dbReference type="ChEBI" id="CHEBI:18420"/>
    </cofactor>
</comment>
<keyword evidence="10" id="KW-0547">Nucleotide-binding</keyword>